<dbReference type="EMBL" id="CP000150">
    <property type="protein sequence ID" value="ABB06565.1"/>
    <property type="molecule type" value="Genomic_DNA"/>
</dbReference>
<accession>Q39LV1</accession>
<dbReference type="AlphaFoldDB" id="Q39LV1"/>
<dbReference type="Proteomes" id="UP000002705">
    <property type="component" value="Chromosome 3"/>
</dbReference>
<organism evidence="1 2">
    <name type="scientific">Burkholderia lata (strain ATCC 17760 / DSM 23089 / LMG 22485 / NCIMB 9086 / R18194 / 383)</name>
    <dbReference type="NCBI Taxonomy" id="482957"/>
    <lineage>
        <taxon>Bacteria</taxon>
        <taxon>Pseudomonadati</taxon>
        <taxon>Pseudomonadota</taxon>
        <taxon>Betaproteobacteria</taxon>
        <taxon>Burkholderiales</taxon>
        <taxon>Burkholderiaceae</taxon>
        <taxon>Burkholderia</taxon>
        <taxon>Burkholderia cepacia complex</taxon>
    </lineage>
</organism>
<dbReference type="PATRIC" id="fig|482957.22.peg.8124"/>
<protein>
    <submittedName>
        <fullName evidence="1">Transposase</fullName>
    </submittedName>
</protein>
<gene>
    <name evidence="1" type="ordered locus">Bcep18194_C7521</name>
</gene>
<dbReference type="KEGG" id="bur:Bcep18194_C7521"/>
<evidence type="ECO:0000313" key="1">
    <source>
        <dbReference type="EMBL" id="ABB06565.1"/>
    </source>
</evidence>
<sequence length="82" mass="9071">MREGSRPLARFHRAQLTGILFVLKTPGCVGTTCAPRGGCLDLACWRRLGDCKAAGVWRCLRELPLAKLRAAGRPDRLLARLR</sequence>
<name>Q39LV1_BURL3</name>
<keyword evidence="2" id="KW-1185">Reference proteome</keyword>
<evidence type="ECO:0000313" key="2">
    <source>
        <dbReference type="Proteomes" id="UP000002705"/>
    </source>
</evidence>
<reference evidence="1" key="1">
    <citation type="submission" date="2009-01" db="EMBL/GenBank/DDBJ databases">
        <title>Complete sequence of chromosome 3 of Burkholderia sp. 383.</title>
        <authorList>
            <consortium name="US DOE Joint Genome Institute"/>
            <person name="Copeland A."/>
            <person name="Lucas S."/>
            <person name="Lapidus A."/>
            <person name="Barry K."/>
            <person name="Detter J.C."/>
            <person name="Glavina T."/>
            <person name="Hammon N."/>
            <person name="Israni S."/>
            <person name="Pitluck S."/>
            <person name="Chain P."/>
            <person name="Malfatti S."/>
            <person name="Shin M."/>
            <person name="Vergez L."/>
            <person name="Schmutz J."/>
            <person name="Larimer F."/>
            <person name="Land M."/>
            <person name="Kyrpides N."/>
            <person name="Lykidis A."/>
            <person name="Richardson P."/>
        </authorList>
    </citation>
    <scope>NUCLEOTIDE SEQUENCE</scope>
    <source>
        <strain evidence="1">383</strain>
    </source>
</reference>
<dbReference type="HOGENOM" id="CLU_2551767_0_0_4"/>
<proteinExistence type="predicted"/>